<dbReference type="InterPro" id="IPR011032">
    <property type="entry name" value="GroES-like_sf"/>
</dbReference>
<dbReference type="AlphaFoldDB" id="A0AA48L8M5"/>
<dbReference type="PANTHER" id="PTHR42940">
    <property type="entry name" value="ALCOHOL DEHYDROGENASE 1-RELATED"/>
    <property type="match status" value="1"/>
</dbReference>
<keyword evidence="6" id="KW-0520">NAD</keyword>
<keyword evidence="4" id="KW-0862">Zinc</keyword>
<proteinExistence type="inferred from homology"/>
<accession>A0AA48L8M5</accession>
<keyword evidence="9" id="KW-1185">Reference proteome</keyword>
<evidence type="ECO:0000256" key="6">
    <source>
        <dbReference type="ARBA" id="ARBA00023027"/>
    </source>
</evidence>
<evidence type="ECO:0000256" key="5">
    <source>
        <dbReference type="ARBA" id="ARBA00023002"/>
    </source>
</evidence>
<keyword evidence="3" id="KW-0479">Metal-binding</keyword>
<dbReference type="InterPro" id="IPR020843">
    <property type="entry name" value="ER"/>
</dbReference>
<keyword evidence="5" id="KW-0560">Oxidoreductase</keyword>
<dbReference type="InterPro" id="IPR036291">
    <property type="entry name" value="NAD(P)-bd_dom_sf"/>
</dbReference>
<dbReference type="GO" id="GO:0046872">
    <property type="term" value="F:metal ion binding"/>
    <property type="evidence" value="ECO:0007669"/>
    <property type="project" value="UniProtKB-KW"/>
</dbReference>
<protein>
    <recommendedName>
        <fullName evidence="7">Enoyl reductase (ER) domain-containing protein</fullName>
    </recommendedName>
</protein>
<reference evidence="8" key="1">
    <citation type="journal article" date="2023" name="BMC Genomics">
        <title>Chromosome-level genome assemblies of Cutaneotrichosporon spp. (Trichosporonales, Basidiomycota) reveal imbalanced evolution between nucleotide sequences and chromosome synteny.</title>
        <authorList>
            <person name="Kobayashi Y."/>
            <person name="Kayamori A."/>
            <person name="Aoki K."/>
            <person name="Shiwa Y."/>
            <person name="Matsutani M."/>
            <person name="Fujita N."/>
            <person name="Sugita T."/>
            <person name="Iwasaki W."/>
            <person name="Tanaka N."/>
            <person name="Takashima M."/>
        </authorList>
    </citation>
    <scope>NUCLEOTIDE SEQUENCE</scope>
    <source>
        <strain evidence="8">HIS019</strain>
    </source>
</reference>
<feature type="domain" description="Enoyl reductase (ER)" evidence="7">
    <location>
        <begin position="17"/>
        <end position="342"/>
    </location>
</feature>
<dbReference type="CDD" id="cd08297">
    <property type="entry name" value="CAD3"/>
    <property type="match status" value="1"/>
</dbReference>
<name>A0AA48L8M5_9TREE</name>
<dbReference type="KEGG" id="ccac:CcaHIS019_0603550"/>
<dbReference type="SMART" id="SM00829">
    <property type="entry name" value="PKS_ER"/>
    <property type="match status" value="1"/>
</dbReference>
<dbReference type="InterPro" id="IPR013154">
    <property type="entry name" value="ADH-like_N"/>
</dbReference>
<dbReference type="Pfam" id="PF00107">
    <property type="entry name" value="ADH_zinc_N"/>
    <property type="match status" value="1"/>
</dbReference>
<gene>
    <name evidence="8" type="ORF">CcaverHIS019_0603550</name>
</gene>
<dbReference type="RefSeq" id="XP_060459161.1">
    <property type="nucleotide sequence ID" value="XM_060602804.1"/>
</dbReference>
<dbReference type="FunFam" id="3.40.50.720:FF:000039">
    <property type="entry name" value="Alcohol dehydrogenase AdhP"/>
    <property type="match status" value="1"/>
</dbReference>
<evidence type="ECO:0000256" key="3">
    <source>
        <dbReference type="ARBA" id="ARBA00022723"/>
    </source>
</evidence>
<dbReference type="SUPFAM" id="SSF50129">
    <property type="entry name" value="GroES-like"/>
    <property type="match status" value="1"/>
</dbReference>
<comment type="cofactor">
    <cofactor evidence="1">
        <name>Zn(2+)</name>
        <dbReference type="ChEBI" id="CHEBI:29105"/>
    </cofactor>
</comment>
<dbReference type="PANTHER" id="PTHR42940:SF2">
    <property type="entry name" value="DEHYDROGENASE FAMILY OXIDOREDUCTASE, PUTATIVE (JCVI)-RELATED"/>
    <property type="match status" value="1"/>
</dbReference>
<evidence type="ECO:0000256" key="1">
    <source>
        <dbReference type="ARBA" id="ARBA00001947"/>
    </source>
</evidence>
<dbReference type="Proteomes" id="UP001233271">
    <property type="component" value="Chromosome 6"/>
</dbReference>
<evidence type="ECO:0000256" key="2">
    <source>
        <dbReference type="ARBA" id="ARBA00008072"/>
    </source>
</evidence>
<dbReference type="EMBL" id="AP028217">
    <property type="protein sequence ID" value="BEI93896.1"/>
    <property type="molecule type" value="Genomic_DNA"/>
</dbReference>
<comment type="similarity">
    <text evidence="2">Belongs to the zinc-containing alcohol dehydrogenase family.</text>
</comment>
<evidence type="ECO:0000259" key="7">
    <source>
        <dbReference type="SMART" id="SM00829"/>
    </source>
</evidence>
<dbReference type="Pfam" id="PF08240">
    <property type="entry name" value="ADH_N"/>
    <property type="match status" value="1"/>
</dbReference>
<dbReference type="GO" id="GO:0004022">
    <property type="term" value="F:alcohol dehydrogenase (NAD+) activity"/>
    <property type="evidence" value="ECO:0007669"/>
    <property type="project" value="TreeGrafter"/>
</dbReference>
<evidence type="ECO:0000313" key="9">
    <source>
        <dbReference type="Proteomes" id="UP001233271"/>
    </source>
</evidence>
<dbReference type="GO" id="GO:0005737">
    <property type="term" value="C:cytoplasm"/>
    <property type="evidence" value="ECO:0007669"/>
    <property type="project" value="TreeGrafter"/>
</dbReference>
<sequence>MRGIPSTQTVAEIVNPGPNARMAIRHDAPVGIPGPDEVLLKLECTGVCHSDIRAYLGWGPYNAIVGHEGVGVVVAPPNHELLGARVGIKWLHNACGHCSLCRKGRPNNCAAQTNTGKHVPGTLAQYVVATAAHVSRIPEGLRSDVAAPLLCAGLTMAGALNPLKELERGDWVVISGSGGGLGHVGVQLAAAKGLRVIAVDEGESKKELSLKSGAEVFLDYKTQDVAEEVKRITREGAHAAIVVPGEAAAFQAAPSLVRNGGVIVCVGLPPNDFTLPIGASILSARGLTVTGVSVGTEREMDELLDLAAQGGVTARVEVVDFEHIGEVMERLKNDQITGRVVVRLPQ</sequence>
<organism evidence="8 9">
    <name type="scientific">Cutaneotrichosporon cavernicola</name>
    <dbReference type="NCBI Taxonomy" id="279322"/>
    <lineage>
        <taxon>Eukaryota</taxon>
        <taxon>Fungi</taxon>
        <taxon>Dikarya</taxon>
        <taxon>Basidiomycota</taxon>
        <taxon>Agaricomycotina</taxon>
        <taxon>Tremellomycetes</taxon>
        <taxon>Trichosporonales</taxon>
        <taxon>Trichosporonaceae</taxon>
        <taxon>Cutaneotrichosporon</taxon>
    </lineage>
</organism>
<dbReference type="InterPro" id="IPR013149">
    <property type="entry name" value="ADH-like_C"/>
</dbReference>
<dbReference type="GeneID" id="85497766"/>
<dbReference type="SUPFAM" id="SSF51735">
    <property type="entry name" value="NAD(P)-binding Rossmann-fold domains"/>
    <property type="match status" value="1"/>
</dbReference>
<dbReference type="Gene3D" id="3.40.50.720">
    <property type="entry name" value="NAD(P)-binding Rossmann-like Domain"/>
    <property type="match status" value="1"/>
</dbReference>
<evidence type="ECO:0000313" key="8">
    <source>
        <dbReference type="EMBL" id="BEI93896.1"/>
    </source>
</evidence>
<evidence type="ECO:0000256" key="4">
    <source>
        <dbReference type="ARBA" id="ARBA00022833"/>
    </source>
</evidence>
<dbReference type="Gene3D" id="3.90.180.10">
    <property type="entry name" value="Medium-chain alcohol dehydrogenases, catalytic domain"/>
    <property type="match status" value="1"/>
</dbReference>